<comment type="caution">
    <text evidence="1">The sequence shown here is derived from an EMBL/GenBank/DDBJ whole genome shotgun (WGS) entry which is preliminary data.</text>
</comment>
<keyword evidence="2" id="KW-1185">Reference proteome</keyword>
<dbReference type="InterPro" id="IPR014710">
    <property type="entry name" value="RmlC-like_jellyroll"/>
</dbReference>
<proteinExistence type="predicted"/>
<evidence type="ECO:0000313" key="2">
    <source>
        <dbReference type="Proteomes" id="UP000521868"/>
    </source>
</evidence>
<gene>
    <name evidence="1" type="ORF">RAMLITH_21880</name>
</gene>
<organism evidence="1 2">
    <name type="scientific">Ramlibacter lithotrophicus</name>
    <dbReference type="NCBI Taxonomy" id="2606681"/>
    <lineage>
        <taxon>Bacteria</taxon>
        <taxon>Pseudomonadati</taxon>
        <taxon>Pseudomonadota</taxon>
        <taxon>Betaproteobacteria</taxon>
        <taxon>Burkholderiales</taxon>
        <taxon>Comamonadaceae</taxon>
        <taxon>Ramlibacter</taxon>
    </lineage>
</organism>
<name>A0A7X6DJR8_9BURK</name>
<sequence length="97" mass="10646">MNAPRPQAVPKVQVDNGRVTVTEWNFAPGAETGWHRHGLDYVVVPEADGRLSIEVRDGTSSVSELKAHQSYFRSAGVEHNVINDGAVAFSFVEIEIK</sequence>
<dbReference type="SUPFAM" id="SSF51182">
    <property type="entry name" value="RmlC-like cupins"/>
    <property type="match status" value="1"/>
</dbReference>
<reference evidence="1 2" key="1">
    <citation type="journal article" date="2020" name="Nature">
        <title>Bacterial chemolithoautotrophy via manganese oxidation.</title>
        <authorList>
            <person name="Yu H."/>
            <person name="Leadbetter J.R."/>
        </authorList>
    </citation>
    <scope>NUCLEOTIDE SEQUENCE [LARGE SCALE GENOMIC DNA]</scope>
    <source>
        <strain evidence="1 2">RBP-1</strain>
    </source>
</reference>
<dbReference type="InterPro" id="IPR011051">
    <property type="entry name" value="RmlC_Cupin_sf"/>
</dbReference>
<dbReference type="Gene3D" id="2.60.120.10">
    <property type="entry name" value="Jelly Rolls"/>
    <property type="match status" value="1"/>
</dbReference>
<accession>A0A7X6DJR8</accession>
<dbReference type="Proteomes" id="UP000521868">
    <property type="component" value="Unassembled WGS sequence"/>
</dbReference>
<evidence type="ECO:0000313" key="1">
    <source>
        <dbReference type="EMBL" id="NKE68472.1"/>
    </source>
</evidence>
<dbReference type="CDD" id="cd06982">
    <property type="entry name" value="cupin_BauB-like"/>
    <property type="match status" value="1"/>
</dbReference>
<dbReference type="EMBL" id="VTOX01000010">
    <property type="protein sequence ID" value="NKE68472.1"/>
    <property type="molecule type" value="Genomic_DNA"/>
</dbReference>
<dbReference type="RefSeq" id="WP_168109589.1">
    <property type="nucleotide sequence ID" value="NZ_VTOX01000010.1"/>
</dbReference>
<dbReference type="AlphaFoldDB" id="A0A7X6DJR8"/>
<protein>
    <submittedName>
        <fullName evidence="1">Cupin</fullName>
    </submittedName>
</protein>